<dbReference type="EMBL" id="CVRI01000020">
    <property type="protein sequence ID" value="CRK91184.1"/>
    <property type="molecule type" value="Genomic_DNA"/>
</dbReference>
<name>A0A1J1HSZ1_9DIPT</name>
<evidence type="ECO:0000313" key="1">
    <source>
        <dbReference type="EMBL" id="CRK91184.1"/>
    </source>
</evidence>
<evidence type="ECO:0000313" key="2">
    <source>
        <dbReference type="Proteomes" id="UP000183832"/>
    </source>
</evidence>
<proteinExistence type="predicted"/>
<protein>
    <submittedName>
        <fullName evidence="1">CLUMA_CG004868, isoform A</fullName>
    </submittedName>
</protein>
<reference evidence="1 2" key="1">
    <citation type="submission" date="2015-04" db="EMBL/GenBank/DDBJ databases">
        <authorList>
            <person name="Syromyatnikov M.Y."/>
            <person name="Popov V.N."/>
        </authorList>
    </citation>
    <scope>NUCLEOTIDE SEQUENCE [LARGE SCALE GENOMIC DNA]</scope>
</reference>
<dbReference type="AlphaFoldDB" id="A0A1J1HSZ1"/>
<organism evidence="1 2">
    <name type="scientific">Clunio marinus</name>
    <dbReference type="NCBI Taxonomy" id="568069"/>
    <lineage>
        <taxon>Eukaryota</taxon>
        <taxon>Metazoa</taxon>
        <taxon>Ecdysozoa</taxon>
        <taxon>Arthropoda</taxon>
        <taxon>Hexapoda</taxon>
        <taxon>Insecta</taxon>
        <taxon>Pterygota</taxon>
        <taxon>Neoptera</taxon>
        <taxon>Endopterygota</taxon>
        <taxon>Diptera</taxon>
        <taxon>Nematocera</taxon>
        <taxon>Chironomoidea</taxon>
        <taxon>Chironomidae</taxon>
        <taxon>Clunio</taxon>
    </lineage>
</organism>
<accession>A0A1J1HSZ1</accession>
<gene>
    <name evidence="1" type="ORF">CLUMA_CG004868</name>
</gene>
<keyword evidence="2" id="KW-1185">Reference proteome</keyword>
<dbReference type="Proteomes" id="UP000183832">
    <property type="component" value="Unassembled WGS sequence"/>
</dbReference>
<sequence length="82" mass="9509">MNNLAKPEYLKVFMSLMLCTDNTLFETLFFVPDEVVLEIKCSKSSHKQKPATYIGTKLIKVHLIFTPVHSREVEKVNTRETH</sequence>